<evidence type="ECO:0000313" key="3">
    <source>
        <dbReference type="Proteomes" id="UP000620124"/>
    </source>
</evidence>
<sequence length="354" mass="38787">MSHLSNAVAHAAMNHQEEPSVVAAGALDSGEVLVSEERYVVGQEIFDYTIFQFLLRDIRRRPPGYLQVIRDAVCSAKILKEVMGKIDTRLLDGKLVQVDIGFRYLVGYLWEVTGDDMEWTASWITDLFAPIIAVATAAFDVGKPKEGKRDEDKAKLAAQFMKNLRKIQETEPVASASSRESSQSACSDPGTTSHRIVHVEGPMDEPEAIFEEQSPGKLPGIFESWRLLHVDRDHEWDTIDPEMLKAASSWPLHSQVEESGVPPVAEPAATNVTLVVGTTTSITVAELDYENVFESFLRDDDDLYLPADSDSLDDGASEDDGALKVSGALVPPPTTPKKSSKGPELRSPLAPLNV</sequence>
<dbReference type="EMBL" id="JACAZI010000007">
    <property type="protein sequence ID" value="KAF7356386.1"/>
    <property type="molecule type" value="Genomic_DNA"/>
</dbReference>
<protein>
    <submittedName>
        <fullName evidence="2">Uncharacterized protein</fullName>
    </submittedName>
</protein>
<name>A0A8H6YCU1_9AGAR</name>
<reference evidence="2" key="1">
    <citation type="submission" date="2020-05" db="EMBL/GenBank/DDBJ databases">
        <title>Mycena genomes resolve the evolution of fungal bioluminescence.</title>
        <authorList>
            <person name="Tsai I.J."/>
        </authorList>
    </citation>
    <scope>NUCLEOTIDE SEQUENCE</scope>
    <source>
        <strain evidence="2">CCC161011</strain>
    </source>
</reference>
<comment type="caution">
    <text evidence="2">The sequence shown here is derived from an EMBL/GenBank/DDBJ whole genome shotgun (WGS) entry which is preliminary data.</text>
</comment>
<feature type="region of interest" description="Disordered" evidence="1">
    <location>
        <begin position="306"/>
        <end position="354"/>
    </location>
</feature>
<evidence type="ECO:0000313" key="2">
    <source>
        <dbReference type="EMBL" id="KAF7356386.1"/>
    </source>
</evidence>
<feature type="compositionally biased region" description="Low complexity" evidence="1">
    <location>
        <begin position="174"/>
        <end position="187"/>
    </location>
</feature>
<feature type="region of interest" description="Disordered" evidence="1">
    <location>
        <begin position="170"/>
        <end position="192"/>
    </location>
</feature>
<proteinExistence type="predicted"/>
<dbReference type="Proteomes" id="UP000620124">
    <property type="component" value="Unassembled WGS sequence"/>
</dbReference>
<keyword evidence="3" id="KW-1185">Reference proteome</keyword>
<accession>A0A8H6YCU1</accession>
<evidence type="ECO:0000256" key="1">
    <source>
        <dbReference type="SAM" id="MobiDB-lite"/>
    </source>
</evidence>
<organism evidence="2 3">
    <name type="scientific">Mycena venus</name>
    <dbReference type="NCBI Taxonomy" id="2733690"/>
    <lineage>
        <taxon>Eukaryota</taxon>
        <taxon>Fungi</taxon>
        <taxon>Dikarya</taxon>
        <taxon>Basidiomycota</taxon>
        <taxon>Agaricomycotina</taxon>
        <taxon>Agaricomycetes</taxon>
        <taxon>Agaricomycetidae</taxon>
        <taxon>Agaricales</taxon>
        <taxon>Marasmiineae</taxon>
        <taxon>Mycenaceae</taxon>
        <taxon>Mycena</taxon>
    </lineage>
</organism>
<feature type="compositionally biased region" description="Acidic residues" evidence="1">
    <location>
        <begin position="310"/>
        <end position="320"/>
    </location>
</feature>
<gene>
    <name evidence="2" type="ORF">MVEN_00971200</name>
</gene>
<dbReference type="OrthoDB" id="2992489at2759"/>
<dbReference type="AlphaFoldDB" id="A0A8H6YCU1"/>